<dbReference type="Proteomes" id="UP000502377">
    <property type="component" value="Chromosome"/>
</dbReference>
<dbReference type="Pfam" id="PF09704">
    <property type="entry name" value="Cas_Cas5d"/>
    <property type="match status" value="1"/>
</dbReference>
<dbReference type="NCBIfam" id="TIGR02593">
    <property type="entry name" value="CRISPR_cas5"/>
    <property type="match status" value="1"/>
</dbReference>
<evidence type="ECO:0000313" key="2">
    <source>
        <dbReference type="EMBL" id="QCD47940.1"/>
    </source>
</evidence>
<gene>
    <name evidence="2" type="primary">cas5</name>
    <name evidence="2" type="ORF">CRECT_2358</name>
</gene>
<evidence type="ECO:0000256" key="1">
    <source>
        <dbReference type="ARBA" id="ARBA00023118"/>
    </source>
</evidence>
<evidence type="ECO:0000313" key="3">
    <source>
        <dbReference type="Proteomes" id="UP000502377"/>
    </source>
</evidence>
<reference evidence="2 3" key="1">
    <citation type="submission" date="2016-07" db="EMBL/GenBank/DDBJ databases">
        <title>Comparative genomics of the Campylobacter concisus group.</title>
        <authorList>
            <person name="Miller W.G."/>
            <person name="Yee E."/>
            <person name="Chapman M.H."/>
            <person name="Huynh S."/>
            <person name="Bono J.L."/>
            <person name="On S.L.W."/>
            <person name="StLeger J."/>
            <person name="Foster G."/>
            <person name="Parker C.T."/>
        </authorList>
    </citation>
    <scope>NUCLEOTIDE SEQUENCE [LARGE SCALE GENOMIC DNA]</scope>
    <source>
        <strain evidence="2 3">ATCC 33238</strain>
    </source>
</reference>
<dbReference type="GO" id="GO:0043571">
    <property type="term" value="P:maintenance of CRISPR repeat elements"/>
    <property type="evidence" value="ECO:0007669"/>
    <property type="project" value="InterPro"/>
</dbReference>
<sequence length="246" mass="28691">MFAFKIWGKFACFRDPLGISQNITLPIPPKTTICGMLAALLGIDNYLNDDRFDDFKYSVILDAPILKKSFSQNYINDYTKFTKSHLNSLLKFDMQKISLGLRDNKAPQKPINRELLIYPKYIIFIDKFKLEEEAIYNLKKRICKFSFYLGNSEFAGNFEFMEITNYEEKKFDEINIDSFVLQDDVKNIDFEESVLYSPISFASTLTPERSPDLGVNLILSNKQIKARDIKVWKIVCGDKIYHCRFV</sequence>
<dbReference type="InterPro" id="IPR021124">
    <property type="entry name" value="CRISPR-assoc_prot_Cas5"/>
</dbReference>
<dbReference type="EMBL" id="CP012543">
    <property type="protein sequence ID" value="QCD47940.1"/>
    <property type="molecule type" value="Genomic_DNA"/>
</dbReference>
<accession>A0A6G5QQJ9</accession>
<dbReference type="GO" id="GO:0051607">
    <property type="term" value="P:defense response to virus"/>
    <property type="evidence" value="ECO:0007669"/>
    <property type="project" value="UniProtKB-KW"/>
</dbReference>
<keyword evidence="1" id="KW-0051">Antiviral defense</keyword>
<dbReference type="RefSeq" id="WP_002944028.1">
    <property type="nucleotide sequence ID" value="NZ_CAUTXX010000080.1"/>
</dbReference>
<dbReference type="CDD" id="cd09693">
    <property type="entry name" value="Cas5_I"/>
    <property type="match status" value="1"/>
</dbReference>
<name>A0A6G5QQJ9_CAMRE</name>
<dbReference type="InterPro" id="IPR013422">
    <property type="entry name" value="CRISPR-assoc_prot_Cas5_N"/>
</dbReference>
<dbReference type="Gene3D" id="3.30.70.2660">
    <property type="match status" value="1"/>
</dbReference>
<dbReference type="AlphaFoldDB" id="A0A6G5QQJ9"/>
<dbReference type="KEGG" id="crx:CRECT_2358"/>
<proteinExistence type="predicted"/>
<organism evidence="2 3">
    <name type="scientific">Campylobacter rectus</name>
    <name type="common">Wolinella recta</name>
    <dbReference type="NCBI Taxonomy" id="203"/>
    <lineage>
        <taxon>Bacteria</taxon>
        <taxon>Pseudomonadati</taxon>
        <taxon>Campylobacterota</taxon>
        <taxon>Epsilonproteobacteria</taxon>
        <taxon>Campylobacterales</taxon>
        <taxon>Campylobacteraceae</taxon>
        <taxon>Campylobacter</taxon>
    </lineage>
</organism>
<protein>
    <submittedName>
        <fullName evidence="2">CRISPR/Cas system-associated RAMP protein Cas5, type I-B/HMARI</fullName>
    </submittedName>
</protein>